<organism evidence="2 3">
    <name type="scientific">Oxobacter pfennigii</name>
    <dbReference type="NCBI Taxonomy" id="36849"/>
    <lineage>
        <taxon>Bacteria</taxon>
        <taxon>Bacillati</taxon>
        <taxon>Bacillota</taxon>
        <taxon>Clostridia</taxon>
        <taxon>Eubacteriales</taxon>
        <taxon>Clostridiaceae</taxon>
        <taxon>Oxobacter</taxon>
    </lineage>
</organism>
<dbReference type="GO" id="GO:0006814">
    <property type="term" value="P:sodium ion transport"/>
    <property type="evidence" value="ECO:0007669"/>
    <property type="project" value="InterPro"/>
</dbReference>
<evidence type="ECO:0000313" key="3">
    <source>
        <dbReference type="Proteomes" id="UP000050326"/>
    </source>
</evidence>
<feature type="transmembrane region" description="Helical" evidence="1">
    <location>
        <begin position="371"/>
        <end position="396"/>
    </location>
</feature>
<dbReference type="InterPro" id="IPR036259">
    <property type="entry name" value="MFS_trans_sf"/>
</dbReference>
<keyword evidence="3" id="KW-1185">Reference proteome</keyword>
<dbReference type="STRING" id="36849.OXPF_19930"/>
<name>A0A0P8YXK6_9CLOT</name>
<gene>
    <name evidence="2" type="primary">yicJ_2</name>
    <name evidence="2" type="ORF">OXPF_19930</name>
</gene>
<dbReference type="Pfam" id="PF13347">
    <property type="entry name" value="MFS_2"/>
    <property type="match status" value="1"/>
</dbReference>
<dbReference type="EMBL" id="LKET01000030">
    <property type="protein sequence ID" value="KPU44499.1"/>
    <property type="molecule type" value="Genomic_DNA"/>
</dbReference>
<feature type="transmembrane region" description="Helical" evidence="1">
    <location>
        <begin position="193"/>
        <end position="210"/>
    </location>
</feature>
<evidence type="ECO:0000256" key="1">
    <source>
        <dbReference type="SAM" id="Phobius"/>
    </source>
</evidence>
<dbReference type="GO" id="GO:0008643">
    <property type="term" value="P:carbohydrate transport"/>
    <property type="evidence" value="ECO:0007669"/>
    <property type="project" value="InterPro"/>
</dbReference>
<sequence length="461" mass="50065">MSTENALPQKQKSNLGTLEMVLYCAGYAGSGMVNLGVGTYLTFFWTDIFKIPLAAVGTIFLASRILDGVTDIFQGFLIDNTKTKYGKARPWLLWMVAPATISYILLFYTPNFGETARIVWAFIMYNLVAYFFLTAINLPLQSMVALITSDPKQRLTTNMLAQAFSMAAATLGNLFVVKAIAALGGGTGGYFKFYTIMGIGAAALILTAFSSTTERVTLQRPPAQKVSVRDAFKAFIANKWWMIATLLMLTTTMYGPLMSVGVYYFTWNMKNPVLMGSFMSMIYAANFGALLIATPIISRLGKINASFSGMFIQVIGGLLPLVALESIPVLMIAAALRGIGSAMLLGTRFAFMCDVVDYGEWKTGTRIEGLVFSGVSFGQKVGTGLGGALVAALLAWGGYVGGAAAQSEATLSAIRFAFTWVHAFCSMAIIICLFFLRSLDKQMPKILEELKSRREQQNTTA</sequence>
<feature type="transmembrane region" description="Helical" evidence="1">
    <location>
        <begin position="273"/>
        <end position="293"/>
    </location>
</feature>
<dbReference type="Gene3D" id="1.20.1250.20">
    <property type="entry name" value="MFS general substrate transporter like domains"/>
    <property type="match status" value="2"/>
</dbReference>
<dbReference type="InterPro" id="IPR001927">
    <property type="entry name" value="Na/Gal_symport"/>
</dbReference>
<dbReference type="PATRIC" id="fig|36849.3.peg.2106"/>
<proteinExistence type="predicted"/>
<dbReference type="PANTHER" id="PTHR11328">
    <property type="entry name" value="MAJOR FACILITATOR SUPERFAMILY DOMAIN-CONTAINING PROTEIN"/>
    <property type="match status" value="1"/>
</dbReference>
<feature type="transmembrane region" description="Helical" evidence="1">
    <location>
        <begin position="416"/>
        <end position="436"/>
    </location>
</feature>
<dbReference type="PANTHER" id="PTHR11328:SF24">
    <property type="entry name" value="MAJOR FACILITATOR SUPERFAMILY (MFS) PROFILE DOMAIN-CONTAINING PROTEIN"/>
    <property type="match status" value="1"/>
</dbReference>
<keyword evidence="1" id="KW-1133">Transmembrane helix</keyword>
<feature type="transmembrane region" description="Helical" evidence="1">
    <location>
        <begin position="159"/>
        <end position="181"/>
    </location>
</feature>
<feature type="transmembrane region" description="Helical" evidence="1">
    <location>
        <begin position="118"/>
        <end position="138"/>
    </location>
</feature>
<keyword evidence="1" id="KW-0812">Transmembrane</keyword>
<dbReference type="GO" id="GO:0015293">
    <property type="term" value="F:symporter activity"/>
    <property type="evidence" value="ECO:0007669"/>
    <property type="project" value="InterPro"/>
</dbReference>
<feature type="transmembrane region" description="Helical" evidence="1">
    <location>
        <begin position="91"/>
        <end position="112"/>
    </location>
</feature>
<dbReference type="CDD" id="cd17332">
    <property type="entry name" value="MFS_MelB_like"/>
    <property type="match status" value="1"/>
</dbReference>
<feature type="transmembrane region" description="Helical" evidence="1">
    <location>
        <begin position="51"/>
        <end position="70"/>
    </location>
</feature>
<reference evidence="2 3" key="1">
    <citation type="submission" date="2015-09" db="EMBL/GenBank/DDBJ databases">
        <title>Genome sequence of Oxobacter pfennigii DSM 3222.</title>
        <authorList>
            <person name="Poehlein A."/>
            <person name="Bengelsdorf F.R."/>
            <person name="Schiel-Bengelsdorf B."/>
            <person name="Duerre P."/>
            <person name="Daniel R."/>
        </authorList>
    </citation>
    <scope>NUCLEOTIDE SEQUENCE [LARGE SCALE GENOMIC DNA]</scope>
    <source>
        <strain evidence="2 3">DSM 3222</strain>
    </source>
</reference>
<evidence type="ECO:0000313" key="2">
    <source>
        <dbReference type="EMBL" id="KPU44499.1"/>
    </source>
</evidence>
<keyword evidence="1" id="KW-0472">Membrane</keyword>
<dbReference type="NCBIfam" id="TIGR00792">
    <property type="entry name" value="gph"/>
    <property type="match status" value="1"/>
</dbReference>
<protein>
    <submittedName>
        <fullName evidence="2">Inner membrane symporter YicJ</fullName>
    </submittedName>
</protein>
<dbReference type="Proteomes" id="UP000050326">
    <property type="component" value="Unassembled WGS sequence"/>
</dbReference>
<dbReference type="AlphaFoldDB" id="A0A0P8YXK6"/>
<dbReference type="OrthoDB" id="9764596at2"/>
<comment type="caution">
    <text evidence="2">The sequence shown here is derived from an EMBL/GenBank/DDBJ whole genome shotgun (WGS) entry which is preliminary data.</text>
</comment>
<dbReference type="RefSeq" id="WP_054875043.1">
    <property type="nucleotide sequence ID" value="NZ_LKET01000030.1"/>
</dbReference>
<dbReference type="SUPFAM" id="SSF103473">
    <property type="entry name" value="MFS general substrate transporter"/>
    <property type="match status" value="1"/>
</dbReference>
<dbReference type="GO" id="GO:0005886">
    <property type="term" value="C:plasma membrane"/>
    <property type="evidence" value="ECO:0007669"/>
    <property type="project" value="TreeGrafter"/>
</dbReference>
<feature type="transmembrane region" description="Helical" evidence="1">
    <location>
        <begin position="21"/>
        <end position="45"/>
    </location>
</feature>
<dbReference type="InterPro" id="IPR039672">
    <property type="entry name" value="MFS_2"/>
</dbReference>
<accession>A0A0P8YXK6</accession>
<feature type="transmembrane region" description="Helical" evidence="1">
    <location>
        <begin position="240"/>
        <end position="267"/>
    </location>
</feature>